<comment type="caution">
    <text evidence="1">The sequence shown here is derived from an EMBL/GenBank/DDBJ whole genome shotgun (WGS) entry which is preliminary data.</text>
</comment>
<reference evidence="1 2" key="1">
    <citation type="journal article" date="2021" name="Commun. Biol.">
        <title>The genome of Shorea leprosula (Dipterocarpaceae) highlights the ecological relevance of drought in aseasonal tropical rainforests.</title>
        <authorList>
            <person name="Ng K.K.S."/>
            <person name="Kobayashi M.J."/>
            <person name="Fawcett J.A."/>
            <person name="Hatakeyama M."/>
            <person name="Paape T."/>
            <person name="Ng C.H."/>
            <person name="Ang C.C."/>
            <person name="Tnah L.H."/>
            <person name="Lee C.T."/>
            <person name="Nishiyama T."/>
            <person name="Sese J."/>
            <person name="O'Brien M.J."/>
            <person name="Copetti D."/>
            <person name="Mohd Noor M.I."/>
            <person name="Ong R.C."/>
            <person name="Putra M."/>
            <person name="Sireger I.Z."/>
            <person name="Indrioko S."/>
            <person name="Kosugi Y."/>
            <person name="Izuno A."/>
            <person name="Isagi Y."/>
            <person name="Lee S.L."/>
            <person name="Shimizu K.K."/>
        </authorList>
    </citation>
    <scope>NUCLEOTIDE SEQUENCE [LARGE SCALE GENOMIC DNA]</scope>
    <source>
        <strain evidence="1">214</strain>
    </source>
</reference>
<gene>
    <name evidence="1" type="ORF">SLEP1_g54402</name>
</gene>
<dbReference type="EMBL" id="BPVZ01000229">
    <property type="protein sequence ID" value="GKV47501.1"/>
    <property type="molecule type" value="Genomic_DNA"/>
</dbReference>
<keyword evidence="2" id="KW-1185">Reference proteome</keyword>
<evidence type="ECO:0000313" key="1">
    <source>
        <dbReference type="EMBL" id="GKV47501.1"/>
    </source>
</evidence>
<name>A0AAV5MFB1_9ROSI</name>
<dbReference type="Proteomes" id="UP001054252">
    <property type="component" value="Unassembled WGS sequence"/>
</dbReference>
<accession>A0AAV5MFB1</accession>
<proteinExistence type="predicted"/>
<protein>
    <submittedName>
        <fullName evidence="1">Uncharacterized protein</fullName>
    </submittedName>
</protein>
<sequence>MKLKSLLDRSFTIMQTKVNIFSDPFLLRYSMKSSLHNQIINDTSFVRHQHKIDRF</sequence>
<evidence type="ECO:0000313" key="2">
    <source>
        <dbReference type="Proteomes" id="UP001054252"/>
    </source>
</evidence>
<dbReference type="AlphaFoldDB" id="A0AAV5MFB1"/>
<organism evidence="1 2">
    <name type="scientific">Rubroshorea leprosula</name>
    <dbReference type="NCBI Taxonomy" id="152421"/>
    <lineage>
        <taxon>Eukaryota</taxon>
        <taxon>Viridiplantae</taxon>
        <taxon>Streptophyta</taxon>
        <taxon>Embryophyta</taxon>
        <taxon>Tracheophyta</taxon>
        <taxon>Spermatophyta</taxon>
        <taxon>Magnoliopsida</taxon>
        <taxon>eudicotyledons</taxon>
        <taxon>Gunneridae</taxon>
        <taxon>Pentapetalae</taxon>
        <taxon>rosids</taxon>
        <taxon>malvids</taxon>
        <taxon>Malvales</taxon>
        <taxon>Dipterocarpaceae</taxon>
        <taxon>Rubroshorea</taxon>
    </lineage>
</organism>